<dbReference type="AlphaFoldDB" id="A0A3M7PCK3"/>
<protein>
    <submittedName>
        <fullName evidence="1">Uncharacterized protein</fullName>
    </submittedName>
</protein>
<name>A0A3M7PCK3_BRAPC</name>
<reference evidence="1 2" key="1">
    <citation type="journal article" date="2018" name="Sci. Rep.">
        <title>Genomic signatures of local adaptation to the degree of environmental predictability in rotifers.</title>
        <authorList>
            <person name="Franch-Gras L."/>
            <person name="Hahn C."/>
            <person name="Garcia-Roger E.M."/>
            <person name="Carmona M.J."/>
            <person name="Serra M."/>
            <person name="Gomez A."/>
        </authorList>
    </citation>
    <scope>NUCLEOTIDE SEQUENCE [LARGE SCALE GENOMIC DNA]</scope>
    <source>
        <strain evidence="1">HYR1</strain>
    </source>
</reference>
<evidence type="ECO:0000313" key="2">
    <source>
        <dbReference type="Proteomes" id="UP000276133"/>
    </source>
</evidence>
<sequence length="134" mass="15099">QTVCPYPLIFSSELGTGHGRPVSPYPPISHPRLFKLCLTRRYMSAETLQCTCTFQNLYKKVGVGGMQINILKSVCRNSDSAKHFSKLTSIFNNCTLMQKTSSCKIMHNNQINKGSVSSKYIHNKRLKLGFKINP</sequence>
<accession>A0A3M7PCK3</accession>
<organism evidence="1 2">
    <name type="scientific">Brachionus plicatilis</name>
    <name type="common">Marine rotifer</name>
    <name type="synonym">Brachionus muelleri</name>
    <dbReference type="NCBI Taxonomy" id="10195"/>
    <lineage>
        <taxon>Eukaryota</taxon>
        <taxon>Metazoa</taxon>
        <taxon>Spiralia</taxon>
        <taxon>Gnathifera</taxon>
        <taxon>Rotifera</taxon>
        <taxon>Eurotatoria</taxon>
        <taxon>Monogononta</taxon>
        <taxon>Pseudotrocha</taxon>
        <taxon>Ploima</taxon>
        <taxon>Brachionidae</taxon>
        <taxon>Brachionus</taxon>
    </lineage>
</organism>
<dbReference type="EMBL" id="REGN01012190">
    <property type="protein sequence ID" value="RMZ96444.1"/>
    <property type="molecule type" value="Genomic_DNA"/>
</dbReference>
<dbReference type="Proteomes" id="UP000276133">
    <property type="component" value="Unassembled WGS sequence"/>
</dbReference>
<comment type="caution">
    <text evidence="1">The sequence shown here is derived from an EMBL/GenBank/DDBJ whole genome shotgun (WGS) entry which is preliminary data.</text>
</comment>
<proteinExistence type="predicted"/>
<gene>
    <name evidence="1" type="ORF">BpHYR1_041948</name>
</gene>
<feature type="non-terminal residue" evidence="1">
    <location>
        <position position="1"/>
    </location>
</feature>
<evidence type="ECO:0000313" key="1">
    <source>
        <dbReference type="EMBL" id="RMZ96444.1"/>
    </source>
</evidence>
<keyword evidence="2" id="KW-1185">Reference proteome</keyword>